<feature type="transmembrane region" description="Helical" evidence="6">
    <location>
        <begin position="318"/>
        <end position="338"/>
    </location>
</feature>
<dbReference type="Proteomes" id="UP000277256">
    <property type="component" value="Unassembled WGS sequence"/>
</dbReference>
<feature type="transmembrane region" description="Helical" evidence="6">
    <location>
        <begin position="40"/>
        <end position="62"/>
    </location>
</feature>
<dbReference type="SUPFAM" id="SSF103473">
    <property type="entry name" value="MFS general substrate transporter"/>
    <property type="match status" value="1"/>
</dbReference>
<accession>A0A426UVY4</accession>
<keyword evidence="5 6" id="KW-0472">Membrane</keyword>
<keyword evidence="2" id="KW-1003">Cell membrane</keyword>
<feature type="transmembrane region" description="Helical" evidence="6">
    <location>
        <begin position="99"/>
        <end position="121"/>
    </location>
</feature>
<proteinExistence type="predicted"/>
<keyword evidence="9" id="KW-1185">Reference proteome</keyword>
<dbReference type="InterPro" id="IPR020846">
    <property type="entry name" value="MFS_dom"/>
</dbReference>
<evidence type="ECO:0000256" key="6">
    <source>
        <dbReference type="SAM" id="Phobius"/>
    </source>
</evidence>
<dbReference type="GO" id="GO:0022857">
    <property type="term" value="F:transmembrane transporter activity"/>
    <property type="evidence" value="ECO:0007669"/>
    <property type="project" value="InterPro"/>
</dbReference>
<evidence type="ECO:0000256" key="2">
    <source>
        <dbReference type="ARBA" id="ARBA00022475"/>
    </source>
</evidence>
<feature type="domain" description="Major facilitator superfamily (MFS) profile" evidence="7">
    <location>
        <begin position="4"/>
        <end position="366"/>
    </location>
</feature>
<evidence type="ECO:0000313" key="9">
    <source>
        <dbReference type="Proteomes" id="UP000277256"/>
    </source>
</evidence>
<feature type="transmembrane region" description="Helical" evidence="6">
    <location>
        <begin position="158"/>
        <end position="179"/>
    </location>
</feature>
<feature type="transmembrane region" description="Helical" evidence="6">
    <location>
        <begin position="231"/>
        <end position="253"/>
    </location>
</feature>
<keyword evidence="4 6" id="KW-1133">Transmembrane helix</keyword>
<dbReference type="InterPro" id="IPR050189">
    <property type="entry name" value="MFS_Efflux_Transporters"/>
</dbReference>
<dbReference type="AlphaFoldDB" id="A0A426UVY4"/>
<feature type="transmembrane region" description="Helical" evidence="6">
    <location>
        <begin position="128"/>
        <end position="146"/>
    </location>
</feature>
<dbReference type="GO" id="GO:0005886">
    <property type="term" value="C:plasma membrane"/>
    <property type="evidence" value="ECO:0007669"/>
    <property type="project" value="UniProtKB-SubCell"/>
</dbReference>
<evidence type="ECO:0000256" key="3">
    <source>
        <dbReference type="ARBA" id="ARBA00022692"/>
    </source>
</evidence>
<evidence type="ECO:0000256" key="4">
    <source>
        <dbReference type="ARBA" id="ARBA00022989"/>
    </source>
</evidence>
<dbReference type="RefSeq" id="WP_125248813.1">
    <property type="nucleotide sequence ID" value="NZ_RSEB01000004.1"/>
</dbReference>
<protein>
    <submittedName>
        <fullName evidence="8">MFS transporter</fullName>
    </submittedName>
</protein>
<dbReference type="NCBIfam" id="NF033135">
    <property type="entry name" value="cmx_cmrA"/>
    <property type="match status" value="1"/>
</dbReference>
<comment type="caution">
    <text evidence="8">The sequence shown here is derived from an EMBL/GenBank/DDBJ whole genome shotgun (WGS) entry which is preliminary data.</text>
</comment>
<dbReference type="OrthoDB" id="4335859at2"/>
<name>A0A426UVY4_9ACTN</name>
<keyword evidence="3 6" id="KW-0812">Transmembrane</keyword>
<dbReference type="EMBL" id="RSEB01000004">
    <property type="protein sequence ID" value="RRR98506.1"/>
    <property type="molecule type" value="Genomic_DNA"/>
</dbReference>
<sequence>MPLVLYLLAVAVFAQGSSEFMLAGLLPAIAAELGVTIAEAGLLTSAFAAGMVAGAPLMAAAGRRWPPRAALTAFLALFIAAHVTGALTDDFAVLLATRVAAALANAGFLAVALATVALLVPETARARALAVLLGGTTLALVAGVPAGAVLGEALGWRAALWAVAALAAPALAAVALAAPDRPAAAAPLRLGTELAVLKRPEVLHVLALGVLVNGGTFGAYTYLGALAGGRAALALALFGAGAFLGVAAAGRLADRHWRRLLAWGGPLLLAGWAALALAPGALLPLAPVLGALAFGTGSTLIGRIMAAARDAPTMGGSYATAALNVGATAGPVLAGLGYEQAGPAGSVLAAAALTAGAIALAALRRP</sequence>
<feature type="transmembrane region" description="Helical" evidence="6">
    <location>
        <begin position="344"/>
        <end position="363"/>
    </location>
</feature>
<dbReference type="Gene3D" id="1.20.1250.20">
    <property type="entry name" value="MFS general substrate transporter like domains"/>
    <property type="match status" value="1"/>
</dbReference>
<evidence type="ECO:0000256" key="5">
    <source>
        <dbReference type="ARBA" id="ARBA00023136"/>
    </source>
</evidence>
<comment type="subcellular location">
    <subcellularLocation>
        <location evidence="1">Cell membrane</location>
        <topology evidence="1">Multi-pass membrane protein</topology>
    </subcellularLocation>
</comment>
<feature type="transmembrane region" description="Helical" evidence="6">
    <location>
        <begin position="288"/>
        <end position="306"/>
    </location>
</feature>
<feature type="transmembrane region" description="Helical" evidence="6">
    <location>
        <begin position="260"/>
        <end position="282"/>
    </location>
</feature>
<reference evidence="8 9" key="1">
    <citation type="submission" date="2018-12" db="EMBL/GenBank/DDBJ databases">
        <title>Glycomyces sp. YIM 121974 draft genome.</title>
        <authorList>
            <person name="Li Q."/>
        </authorList>
    </citation>
    <scope>NUCLEOTIDE SEQUENCE [LARGE SCALE GENOMIC DNA]</scope>
    <source>
        <strain evidence="8 9">YIM 121974</strain>
    </source>
</reference>
<dbReference type="InterPro" id="IPR011701">
    <property type="entry name" value="MFS"/>
</dbReference>
<evidence type="ECO:0000313" key="8">
    <source>
        <dbReference type="EMBL" id="RRR98506.1"/>
    </source>
</evidence>
<dbReference type="PROSITE" id="PS50850">
    <property type="entry name" value="MFS"/>
    <property type="match status" value="1"/>
</dbReference>
<dbReference type="Pfam" id="PF07690">
    <property type="entry name" value="MFS_1"/>
    <property type="match status" value="1"/>
</dbReference>
<dbReference type="InterPro" id="IPR036259">
    <property type="entry name" value="MFS_trans_sf"/>
</dbReference>
<gene>
    <name evidence="8" type="ORF">EIW28_16650</name>
</gene>
<organism evidence="8 9">
    <name type="scientific">Glycomyces terrestris</name>
    <dbReference type="NCBI Taxonomy" id="2493553"/>
    <lineage>
        <taxon>Bacteria</taxon>
        <taxon>Bacillati</taxon>
        <taxon>Actinomycetota</taxon>
        <taxon>Actinomycetes</taxon>
        <taxon>Glycomycetales</taxon>
        <taxon>Glycomycetaceae</taxon>
        <taxon>Glycomyces</taxon>
    </lineage>
</organism>
<evidence type="ECO:0000259" key="7">
    <source>
        <dbReference type="PROSITE" id="PS50850"/>
    </source>
</evidence>
<feature type="transmembrane region" description="Helical" evidence="6">
    <location>
        <begin position="202"/>
        <end position="225"/>
    </location>
</feature>
<dbReference type="PANTHER" id="PTHR43124">
    <property type="entry name" value="PURINE EFFLUX PUMP PBUE"/>
    <property type="match status" value="1"/>
</dbReference>
<feature type="transmembrane region" description="Helical" evidence="6">
    <location>
        <begin position="69"/>
        <end position="87"/>
    </location>
</feature>
<evidence type="ECO:0000256" key="1">
    <source>
        <dbReference type="ARBA" id="ARBA00004651"/>
    </source>
</evidence>
<dbReference type="PANTHER" id="PTHR43124:SF3">
    <property type="entry name" value="CHLORAMPHENICOL EFFLUX PUMP RV0191"/>
    <property type="match status" value="1"/>
</dbReference>